<reference evidence="3 4" key="1">
    <citation type="submission" date="2018-12" db="EMBL/GenBank/DDBJ databases">
        <title>Genome analysis provides insights into bioremediation potentialities of Halogeometricum borinquense strain N11.</title>
        <authorList>
            <person name="Najjari A."/>
            <person name="Youssef N."/>
            <person name="Fhoula I."/>
            <person name="Ben Dhia O."/>
            <person name="Mahjoubi M."/>
            <person name="Ouzari H.I."/>
            <person name="Cherif A."/>
        </authorList>
    </citation>
    <scope>NUCLEOTIDE SEQUENCE [LARGE SCALE GENOMIC DNA]</scope>
    <source>
        <strain evidence="3 4">N11</strain>
    </source>
</reference>
<proteinExistence type="predicted"/>
<sequence>MRLRDALRRAASYQLRALPPTVIGLGLVGAGVWYGLNGGTTLATATATRLVPAVVLAGVGLGVTAVGRTAVRLDANAAAVSDRLDGSSIDEDDLRETVVLATERAVADSIDGATAEIEARVTDAVEEAVANATKSGAKSEMAAPTDPASRADILDSNSAEPDALADATRRASERVESYLESEDADVGDFRQLAEGATVLDESDSGASDSPDRAVVKTDGQAETSKDEAAEMPGANETETRNQATEAPGTEEAGSTKDDESVTAGDGAEIIDDNPADPDLPDGGNTDDAEIIDADTEMVFGSDVKDPDDKA</sequence>
<evidence type="ECO:0000313" key="3">
    <source>
        <dbReference type="EMBL" id="RYJ13594.1"/>
    </source>
</evidence>
<dbReference type="Proteomes" id="UP000294028">
    <property type="component" value="Unassembled WGS sequence"/>
</dbReference>
<keyword evidence="2" id="KW-1133">Transmembrane helix</keyword>
<dbReference type="RefSeq" id="WP_006054944.1">
    <property type="nucleotide sequence ID" value="NZ_RZHH01000002.1"/>
</dbReference>
<evidence type="ECO:0000256" key="1">
    <source>
        <dbReference type="SAM" id="MobiDB-lite"/>
    </source>
</evidence>
<feature type="compositionally biased region" description="Basic and acidic residues" evidence="1">
    <location>
        <begin position="167"/>
        <end position="177"/>
    </location>
</feature>
<feature type="region of interest" description="Disordered" evidence="1">
    <location>
        <begin position="132"/>
        <end position="310"/>
    </location>
</feature>
<evidence type="ECO:0000313" key="4">
    <source>
        <dbReference type="Proteomes" id="UP000294028"/>
    </source>
</evidence>
<keyword evidence="2" id="KW-0472">Membrane</keyword>
<feature type="transmembrane region" description="Helical" evidence="2">
    <location>
        <begin position="17"/>
        <end position="36"/>
    </location>
</feature>
<name>A0A482T732_9EURY</name>
<feature type="compositionally biased region" description="Acidic residues" evidence="1">
    <location>
        <begin position="268"/>
        <end position="295"/>
    </location>
</feature>
<evidence type="ECO:0000256" key="2">
    <source>
        <dbReference type="SAM" id="Phobius"/>
    </source>
</evidence>
<accession>A0A482T732</accession>
<dbReference type="GeneID" id="9993656"/>
<dbReference type="EMBL" id="RZHH01000002">
    <property type="protein sequence ID" value="RYJ13594.1"/>
    <property type="molecule type" value="Genomic_DNA"/>
</dbReference>
<organism evidence="3 4">
    <name type="scientific">Halogeometricum borinquense</name>
    <dbReference type="NCBI Taxonomy" id="60847"/>
    <lineage>
        <taxon>Archaea</taxon>
        <taxon>Methanobacteriati</taxon>
        <taxon>Methanobacteriota</taxon>
        <taxon>Stenosarchaea group</taxon>
        <taxon>Halobacteria</taxon>
        <taxon>Halobacteriales</taxon>
        <taxon>Haloferacaceae</taxon>
        <taxon>Halogeometricum</taxon>
    </lineage>
</organism>
<protein>
    <submittedName>
        <fullName evidence="3">Uncharacterized protein</fullName>
    </submittedName>
</protein>
<keyword evidence="2" id="KW-0812">Transmembrane</keyword>
<dbReference type="AlphaFoldDB" id="A0A482T732"/>
<gene>
    <name evidence="3" type="ORF">ELS19_06250</name>
</gene>
<comment type="caution">
    <text evidence="3">The sequence shown here is derived from an EMBL/GenBank/DDBJ whole genome shotgun (WGS) entry which is preliminary data.</text>
</comment>
<feature type="transmembrane region" description="Helical" evidence="2">
    <location>
        <begin position="42"/>
        <end position="66"/>
    </location>
</feature>